<evidence type="ECO:0000313" key="3">
    <source>
        <dbReference type="Proteomes" id="UP000036520"/>
    </source>
</evidence>
<keyword evidence="1" id="KW-1133">Transmembrane helix</keyword>
<dbReference type="KEGG" id="camu:CA2015_2720"/>
<sequence>MTRQFLRNCYRENYLISAVAMTIGMVPVFNADASCYQRMKYCEGEMAVYNCDPDYYTSESCSAAYEQCNLCDC</sequence>
<accession>A0A0H4PGH0</accession>
<evidence type="ECO:0000313" key="2">
    <source>
        <dbReference type="EMBL" id="AKP52130.1"/>
    </source>
</evidence>
<keyword evidence="1" id="KW-0812">Transmembrane</keyword>
<evidence type="ECO:0000256" key="1">
    <source>
        <dbReference type="SAM" id="Phobius"/>
    </source>
</evidence>
<keyword evidence="1" id="KW-0472">Membrane</keyword>
<protein>
    <submittedName>
        <fullName evidence="2">Uncharacterized protein</fullName>
    </submittedName>
</protein>
<name>A0A0H4PGH0_9BACT</name>
<feature type="transmembrane region" description="Helical" evidence="1">
    <location>
        <begin position="12"/>
        <end position="29"/>
    </location>
</feature>
<dbReference type="Proteomes" id="UP000036520">
    <property type="component" value="Chromosome"/>
</dbReference>
<dbReference type="AlphaFoldDB" id="A0A0H4PGH0"/>
<dbReference type="EMBL" id="CP012040">
    <property type="protein sequence ID" value="AKP52130.1"/>
    <property type="molecule type" value="Genomic_DNA"/>
</dbReference>
<dbReference type="STRING" id="320787.CA2015_2720"/>
<keyword evidence="3" id="KW-1185">Reference proteome</keyword>
<reference evidence="2 3" key="1">
    <citation type="submission" date="2015-07" db="EMBL/GenBank/DDBJ databases">
        <authorList>
            <person name="Kim K.M."/>
        </authorList>
    </citation>
    <scope>NUCLEOTIDE SEQUENCE [LARGE SCALE GENOMIC DNA]</scope>
    <source>
        <strain evidence="2 3">KCTC 12363</strain>
    </source>
</reference>
<proteinExistence type="predicted"/>
<gene>
    <name evidence="2" type="ORF">CA2015_2720</name>
</gene>
<organism evidence="2 3">
    <name type="scientific">Cyclobacterium amurskyense</name>
    <dbReference type="NCBI Taxonomy" id="320787"/>
    <lineage>
        <taxon>Bacteria</taxon>
        <taxon>Pseudomonadati</taxon>
        <taxon>Bacteroidota</taxon>
        <taxon>Cytophagia</taxon>
        <taxon>Cytophagales</taxon>
        <taxon>Cyclobacteriaceae</taxon>
        <taxon>Cyclobacterium</taxon>
    </lineage>
</organism>